<name>A0A0F8Z284_9ZZZZ</name>
<gene>
    <name evidence="1" type="ORF">LCGC14_3086720</name>
</gene>
<reference evidence="1" key="1">
    <citation type="journal article" date="2015" name="Nature">
        <title>Complex archaea that bridge the gap between prokaryotes and eukaryotes.</title>
        <authorList>
            <person name="Spang A."/>
            <person name="Saw J.H."/>
            <person name="Jorgensen S.L."/>
            <person name="Zaremba-Niedzwiedzka K."/>
            <person name="Martijn J."/>
            <person name="Lind A.E."/>
            <person name="van Eijk R."/>
            <person name="Schleper C."/>
            <person name="Guy L."/>
            <person name="Ettema T.J."/>
        </authorList>
    </citation>
    <scope>NUCLEOTIDE SEQUENCE</scope>
</reference>
<sequence>MPLPAIALAGGAAALPYLLKIPKYAKMLYKSKNFIPLLLGAGYLGSTAVGAAGQAGERGLSKEQMKLQTLLSKASAEATKRGVTESRAKTKEYIKALMKSKREEAKESRDLQAMQSFTQSQDRQMALVIQAMQAMGQRQGGASTQAPGGGMLGLMRGGF</sequence>
<protein>
    <submittedName>
        <fullName evidence="1">Uncharacterized protein</fullName>
    </submittedName>
</protein>
<dbReference type="AlphaFoldDB" id="A0A0F8Z284"/>
<evidence type="ECO:0000313" key="1">
    <source>
        <dbReference type="EMBL" id="KKK54241.1"/>
    </source>
</evidence>
<comment type="caution">
    <text evidence="1">The sequence shown here is derived from an EMBL/GenBank/DDBJ whole genome shotgun (WGS) entry which is preliminary data.</text>
</comment>
<proteinExistence type="predicted"/>
<organism evidence="1">
    <name type="scientific">marine sediment metagenome</name>
    <dbReference type="NCBI Taxonomy" id="412755"/>
    <lineage>
        <taxon>unclassified sequences</taxon>
        <taxon>metagenomes</taxon>
        <taxon>ecological metagenomes</taxon>
    </lineage>
</organism>
<accession>A0A0F8Z284</accession>
<dbReference type="EMBL" id="LAZR01066098">
    <property type="protein sequence ID" value="KKK54241.1"/>
    <property type="molecule type" value="Genomic_DNA"/>
</dbReference>